<organism evidence="2 3">
    <name type="scientific">Methylorubrum extorquens</name>
    <name type="common">Methylobacterium dichloromethanicum</name>
    <name type="synonym">Methylobacterium extorquens</name>
    <dbReference type="NCBI Taxonomy" id="408"/>
    <lineage>
        <taxon>Bacteria</taxon>
        <taxon>Pseudomonadati</taxon>
        <taxon>Pseudomonadota</taxon>
        <taxon>Alphaproteobacteria</taxon>
        <taxon>Hyphomicrobiales</taxon>
        <taxon>Methylobacteriaceae</taxon>
        <taxon>Methylorubrum</taxon>
    </lineage>
</organism>
<name>A0A2N9ASF4_METEX</name>
<protein>
    <submittedName>
        <fullName evidence="2">Uncharacterized protein</fullName>
    </submittedName>
</protein>
<evidence type="ECO:0000313" key="3">
    <source>
        <dbReference type="Proteomes" id="UP000233769"/>
    </source>
</evidence>
<dbReference type="Proteomes" id="UP000233769">
    <property type="component" value="Chromosome tk0001"/>
</dbReference>
<proteinExistence type="predicted"/>
<feature type="compositionally biased region" description="Polar residues" evidence="1">
    <location>
        <begin position="49"/>
        <end position="63"/>
    </location>
</feature>
<feature type="region of interest" description="Disordered" evidence="1">
    <location>
        <begin position="30"/>
        <end position="89"/>
    </location>
</feature>
<dbReference type="AlphaFoldDB" id="A0A2N9ASF4"/>
<evidence type="ECO:0000313" key="2">
    <source>
        <dbReference type="EMBL" id="SOR30307.1"/>
    </source>
</evidence>
<sequence>MSLVLAGATRLQVNGADSIVEWTRREVAPNPDVTASGAKNVIKRKPNGASLQKPQGGDQSRLSAPSPLSAVNPVKRGLPPAHPFQEPTR</sequence>
<reference evidence="3" key="1">
    <citation type="submission" date="2017-10" db="EMBL/GenBank/DDBJ databases">
        <authorList>
            <person name="Regsiter A."/>
            <person name="William W."/>
        </authorList>
    </citation>
    <scope>NUCLEOTIDE SEQUENCE [LARGE SCALE GENOMIC DNA]</scope>
</reference>
<gene>
    <name evidence="2" type="ORF">TK0001_3705</name>
</gene>
<evidence type="ECO:0000256" key="1">
    <source>
        <dbReference type="SAM" id="MobiDB-lite"/>
    </source>
</evidence>
<dbReference type="EMBL" id="LT962688">
    <property type="protein sequence ID" value="SOR30307.1"/>
    <property type="molecule type" value="Genomic_DNA"/>
</dbReference>
<accession>A0A2N9ASF4</accession>